<dbReference type="Proteomes" id="UP000233750">
    <property type="component" value="Unassembled WGS sequence"/>
</dbReference>
<dbReference type="GO" id="GO:0006313">
    <property type="term" value="P:DNA transposition"/>
    <property type="evidence" value="ECO:0007669"/>
    <property type="project" value="InterPro"/>
</dbReference>
<evidence type="ECO:0000256" key="1">
    <source>
        <dbReference type="SAM" id="MobiDB-lite"/>
    </source>
</evidence>
<feature type="compositionally biased region" description="Basic and acidic residues" evidence="1">
    <location>
        <begin position="222"/>
        <end position="237"/>
    </location>
</feature>
<proteinExistence type="predicted"/>
<protein>
    <submittedName>
        <fullName evidence="3">Transposase</fullName>
    </submittedName>
</protein>
<accession>A0A2N3WF72</accession>
<name>A0A2N3WF72_9PSEU</name>
<comment type="caution">
    <text evidence="3">The sequence shown here is derived from an EMBL/GenBank/DDBJ whole genome shotgun (WGS) entry which is preliminary data.</text>
</comment>
<feature type="region of interest" description="Disordered" evidence="1">
    <location>
        <begin position="209"/>
        <end position="328"/>
    </location>
</feature>
<dbReference type="Pfam" id="PF01548">
    <property type="entry name" value="DEDD_Tnp_IS110"/>
    <property type="match status" value="1"/>
</dbReference>
<reference evidence="3 4" key="1">
    <citation type="submission" date="2017-12" db="EMBL/GenBank/DDBJ databases">
        <title>Sequencing the genomes of 1000 Actinobacteria strains.</title>
        <authorList>
            <person name="Klenk H.-P."/>
        </authorList>
    </citation>
    <scope>NUCLEOTIDE SEQUENCE [LARGE SCALE GENOMIC DNA]</scope>
    <source>
        <strain evidence="3 4">DSM 45165</strain>
    </source>
</reference>
<feature type="compositionally biased region" description="Basic residues" evidence="1">
    <location>
        <begin position="245"/>
        <end position="255"/>
    </location>
</feature>
<keyword evidence="4" id="KW-1185">Reference proteome</keyword>
<dbReference type="GO" id="GO:0003677">
    <property type="term" value="F:DNA binding"/>
    <property type="evidence" value="ECO:0007669"/>
    <property type="project" value="InterPro"/>
</dbReference>
<dbReference type="AlphaFoldDB" id="A0A2N3WF72"/>
<feature type="domain" description="Transposase IS110-like N-terminal" evidence="2">
    <location>
        <begin position="22"/>
        <end position="170"/>
    </location>
</feature>
<evidence type="ECO:0000313" key="3">
    <source>
        <dbReference type="EMBL" id="PKV92540.1"/>
    </source>
</evidence>
<dbReference type="EMBL" id="PJMY01000003">
    <property type="protein sequence ID" value="PKV92540.1"/>
    <property type="molecule type" value="Genomic_DNA"/>
</dbReference>
<dbReference type="InterPro" id="IPR002525">
    <property type="entry name" value="Transp_IS110-like_N"/>
</dbReference>
<sequence length="328" mass="35592">MTSTPQSDTQGGGTAADNVVVLGVDTHKDVHVATVITMLGVFLASQAFPTTAAGYEQMLAWARTFGTVQQAGVECTGSYGVALTRFLRAQHVSVIEVNQPDKATRRKRGKTDAGDAESAARAVLSGRATAIAKTGDGPVEMMRMFKLAKTSALKARTQAINQLKAVLVTTDPALRESLAGLSRWMLIRRCAELDTTDPQDAVAAAIYNTAPAGPAHPAPGRGDPRPRTTDHYGDQRVRPRPAAPPRHRPRQRRSPPPRCGRQPRPTRHRSILCGPVRHQPDRGVIRQDPTTPTQPRRRQAGQRRALPHRAHPPAMRSIHPRIPATTPD</sequence>
<dbReference type="PANTHER" id="PTHR33055">
    <property type="entry name" value="TRANSPOSASE FOR INSERTION SEQUENCE ELEMENT IS1111A"/>
    <property type="match status" value="1"/>
</dbReference>
<dbReference type="InterPro" id="IPR047650">
    <property type="entry name" value="Transpos_IS110"/>
</dbReference>
<evidence type="ECO:0000259" key="2">
    <source>
        <dbReference type="Pfam" id="PF01548"/>
    </source>
</evidence>
<gene>
    <name evidence="3" type="ORF">ATK30_3353</name>
</gene>
<evidence type="ECO:0000313" key="4">
    <source>
        <dbReference type="Proteomes" id="UP000233750"/>
    </source>
</evidence>
<dbReference type="GO" id="GO:0004803">
    <property type="term" value="F:transposase activity"/>
    <property type="evidence" value="ECO:0007669"/>
    <property type="project" value="InterPro"/>
</dbReference>
<dbReference type="PANTHER" id="PTHR33055:SF16">
    <property type="entry name" value="TRANSPOSASE FOR INSERTION SEQUENCE ELEMENT IS1547"/>
    <property type="match status" value="1"/>
</dbReference>
<organism evidence="3 4">
    <name type="scientific">Amycolatopsis echigonensis</name>
    <dbReference type="NCBI Taxonomy" id="2576905"/>
    <lineage>
        <taxon>Bacteria</taxon>
        <taxon>Bacillati</taxon>
        <taxon>Actinomycetota</taxon>
        <taxon>Actinomycetes</taxon>
        <taxon>Pseudonocardiales</taxon>
        <taxon>Pseudonocardiaceae</taxon>
        <taxon>Amycolatopsis</taxon>
    </lineage>
</organism>
<feature type="compositionally biased region" description="Basic residues" evidence="1">
    <location>
        <begin position="295"/>
        <end position="311"/>
    </location>
</feature>
<feature type="compositionally biased region" description="Low complexity" evidence="1">
    <location>
        <begin position="209"/>
        <end position="221"/>
    </location>
</feature>